<evidence type="ECO:0000313" key="2">
    <source>
        <dbReference type="EMBL" id="KKR11401.1"/>
    </source>
</evidence>
<dbReference type="AlphaFoldDB" id="A0A0G0NF02"/>
<dbReference type="InterPro" id="IPR005754">
    <property type="entry name" value="Sortase"/>
</dbReference>
<dbReference type="Gene3D" id="2.40.260.10">
    <property type="entry name" value="Sortase"/>
    <property type="match status" value="1"/>
</dbReference>
<sequence>MRKFLSKFLIFSGVCLFAFGGYLVWERNSPRRVSFNSPPPEQKGSLIEGINSAGVAPKIIKIPSIGKELEIFPAKINNGYWESTKKGVSYLITSPVPGEVGNSIIYGHNYPNLLKDLTKVKVGDEIKIVYDGGAEKSFEVFFTQVVGPNQSSILNPTEDRRITLYTCSGFFDSKRFVATAILK</sequence>
<evidence type="ECO:0000313" key="3">
    <source>
        <dbReference type="Proteomes" id="UP000034246"/>
    </source>
</evidence>
<name>A0A0G0NF02_9BACT</name>
<reference evidence="2 3" key="1">
    <citation type="journal article" date="2015" name="Nature">
        <title>rRNA introns, odd ribosomes, and small enigmatic genomes across a large radiation of phyla.</title>
        <authorList>
            <person name="Brown C.T."/>
            <person name="Hug L.A."/>
            <person name="Thomas B.C."/>
            <person name="Sharon I."/>
            <person name="Castelle C.J."/>
            <person name="Singh A."/>
            <person name="Wilkins M.J."/>
            <person name="Williams K.H."/>
            <person name="Banfield J.F."/>
        </authorList>
    </citation>
    <scope>NUCLEOTIDE SEQUENCE [LARGE SCALE GENOMIC DNA]</scope>
</reference>
<dbReference type="STRING" id="1618550.UT39_C0008G0034"/>
<dbReference type="Proteomes" id="UP000034246">
    <property type="component" value="Unassembled WGS sequence"/>
</dbReference>
<dbReference type="Pfam" id="PF04203">
    <property type="entry name" value="Sortase"/>
    <property type="match status" value="1"/>
</dbReference>
<dbReference type="GO" id="GO:0016787">
    <property type="term" value="F:hydrolase activity"/>
    <property type="evidence" value="ECO:0007669"/>
    <property type="project" value="UniProtKB-KW"/>
</dbReference>
<dbReference type="SUPFAM" id="SSF63817">
    <property type="entry name" value="Sortase"/>
    <property type="match status" value="1"/>
</dbReference>
<protein>
    <submittedName>
        <fullName evidence="2">Sortase family protein</fullName>
    </submittedName>
</protein>
<accession>A0A0G0NF02</accession>
<proteinExistence type="predicted"/>
<evidence type="ECO:0000256" key="1">
    <source>
        <dbReference type="ARBA" id="ARBA00022801"/>
    </source>
</evidence>
<dbReference type="InterPro" id="IPR023365">
    <property type="entry name" value="Sortase_dom-sf"/>
</dbReference>
<organism evidence="2 3">
    <name type="scientific">Candidatus Woesebacteria bacterium GW2011_GWA1_39_21</name>
    <dbReference type="NCBI Taxonomy" id="1618550"/>
    <lineage>
        <taxon>Bacteria</taxon>
        <taxon>Candidatus Woeseibacteriota</taxon>
    </lineage>
</organism>
<keyword evidence="1" id="KW-0378">Hydrolase</keyword>
<gene>
    <name evidence="2" type="ORF">UT39_C0008G0034</name>
</gene>
<comment type="caution">
    <text evidence="2">The sequence shown here is derived from an EMBL/GenBank/DDBJ whole genome shotgun (WGS) entry which is preliminary data.</text>
</comment>
<dbReference type="EMBL" id="LBWP01000008">
    <property type="protein sequence ID" value="KKR11401.1"/>
    <property type="molecule type" value="Genomic_DNA"/>
</dbReference>